<dbReference type="EMBL" id="CABFNO020001387">
    <property type="protein sequence ID" value="CAG9984452.1"/>
    <property type="molecule type" value="Genomic_DNA"/>
</dbReference>
<comment type="similarity">
    <text evidence="6">Belongs to the major facilitator superfamily. Allantoate permease family.</text>
</comment>
<keyword evidence="2" id="KW-0813">Transport</keyword>
<dbReference type="FunFam" id="1.20.1250.20:FF:000065">
    <property type="entry name" value="Putative MFS pantothenate transporter"/>
    <property type="match status" value="1"/>
</dbReference>
<feature type="transmembrane region" description="Helical" evidence="8">
    <location>
        <begin position="305"/>
        <end position="324"/>
    </location>
</feature>
<evidence type="ECO:0000256" key="4">
    <source>
        <dbReference type="ARBA" id="ARBA00022989"/>
    </source>
</evidence>
<keyword evidence="4 8" id="KW-1133">Transmembrane helix</keyword>
<name>A0A9N9UF04_9HYPO</name>
<feature type="transmembrane region" description="Helical" evidence="8">
    <location>
        <begin position="424"/>
        <end position="445"/>
    </location>
</feature>
<comment type="subcellular location">
    <subcellularLocation>
        <location evidence="1">Membrane</location>
        <topology evidence="1">Multi-pass membrane protein</topology>
    </subcellularLocation>
</comment>
<dbReference type="SUPFAM" id="SSF103473">
    <property type="entry name" value="MFS general substrate transporter"/>
    <property type="match status" value="1"/>
</dbReference>
<evidence type="ECO:0000256" key="2">
    <source>
        <dbReference type="ARBA" id="ARBA00022448"/>
    </source>
</evidence>
<feature type="transmembrane region" description="Helical" evidence="8">
    <location>
        <begin position="167"/>
        <end position="185"/>
    </location>
</feature>
<dbReference type="OrthoDB" id="5131276at2759"/>
<dbReference type="GO" id="GO:0022857">
    <property type="term" value="F:transmembrane transporter activity"/>
    <property type="evidence" value="ECO:0007669"/>
    <property type="project" value="InterPro"/>
</dbReference>
<dbReference type="PANTHER" id="PTHR43791:SF15">
    <property type="entry name" value="TRANSPORTER SEO1-RELATED"/>
    <property type="match status" value="1"/>
</dbReference>
<evidence type="ECO:0000256" key="7">
    <source>
        <dbReference type="SAM" id="MobiDB-lite"/>
    </source>
</evidence>
<proteinExistence type="inferred from homology"/>
<evidence type="ECO:0008006" key="11">
    <source>
        <dbReference type="Google" id="ProtNLM"/>
    </source>
</evidence>
<feature type="transmembrane region" description="Helical" evidence="8">
    <location>
        <begin position="127"/>
        <end position="147"/>
    </location>
</feature>
<dbReference type="Proteomes" id="UP000754883">
    <property type="component" value="Unassembled WGS sequence"/>
</dbReference>
<dbReference type="InterPro" id="IPR036259">
    <property type="entry name" value="MFS_trans_sf"/>
</dbReference>
<feature type="transmembrane region" description="Helical" evidence="8">
    <location>
        <begin position="71"/>
        <end position="92"/>
    </location>
</feature>
<accession>A0A9N9UF04</accession>
<keyword evidence="5 8" id="KW-0472">Membrane</keyword>
<keyword evidence="3 8" id="KW-0812">Transmembrane</keyword>
<comment type="caution">
    <text evidence="9">The sequence shown here is derived from an EMBL/GenBank/DDBJ whole genome shotgun (WGS) entry which is preliminary data.</text>
</comment>
<reference evidence="10" key="1">
    <citation type="submission" date="2019-06" db="EMBL/GenBank/DDBJ databases">
        <authorList>
            <person name="Broberg M."/>
        </authorList>
    </citation>
    <scope>NUCLEOTIDE SEQUENCE [LARGE SCALE GENOMIC DNA]</scope>
</reference>
<feature type="region of interest" description="Disordered" evidence="7">
    <location>
        <begin position="450"/>
        <end position="482"/>
    </location>
</feature>
<evidence type="ECO:0000313" key="10">
    <source>
        <dbReference type="Proteomes" id="UP000754883"/>
    </source>
</evidence>
<dbReference type="Pfam" id="PF07690">
    <property type="entry name" value="MFS_1"/>
    <property type="match status" value="1"/>
</dbReference>
<feature type="transmembrane region" description="Helical" evidence="8">
    <location>
        <begin position="331"/>
        <end position="353"/>
    </location>
</feature>
<evidence type="ECO:0000256" key="8">
    <source>
        <dbReference type="SAM" id="Phobius"/>
    </source>
</evidence>
<evidence type="ECO:0000256" key="1">
    <source>
        <dbReference type="ARBA" id="ARBA00004141"/>
    </source>
</evidence>
<sequence>MSTVPRKTWYKIQWYSDDDTPEERKFILKLDTFLIPYLLVAYWIKHIDQANLSNAYVGGMKEELGFYGNELVTFNTLFSVGVVVGQIPFVFLFTYLPMYWIIPGMDIAWGVFTLLQYRAQSFGEVATYRFFVGFFEAGFFPAVHYVLGSWYRGHEINRRGGLFYSGYGLGSMTSSLIASAASARLEGVHGMAGWRWLYIICFAMTIPVGILGYFLIPGTLAKPNRILLNEEELEIARKRLERDGHKVGAKLKFHHIKHTVKTPRFWTVVLIDILWKSAGAYKKQGAYLLWIKSLNRYSNARVNELGSIAPGLGIAWALIACFASDLLIGPVWAISFSSLWNTVCCLILTIWNVPESAKWFAFTTSFWANAMSAVFHGWVNALLRDSPEERAFTLVTINTFAEAFSGFIPLAVFKTVESPTFPKGYPFCLACAIGVIIFTLALNWYEKQTTKERSPIEESGSNIETGSERDGEQVAVSINPKK</sequence>
<evidence type="ECO:0000256" key="5">
    <source>
        <dbReference type="ARBA" id="ARBA00023136"/>
    </source>
</evidence>
<organism evidence="9 10">
    <name type="scientific">Clonostachys byssicola</name>
    <dbReference type="NCBI Taxonomy" id="160290"/>
    <lineage>
        <taxon>Eukaryota</taxon>
        <taxon>Fungi</taxon>
        <taxon>Dikarya</taxon>
        <taxon>Ascomycota</taxon>
        <taxon>Pezizomycotina</taxon>
        <taxon>Sordariomycetes</taxon>
        <taxon>Hypocreomycetidae</taxon>
        <taxon>Hypocreales</taxon>
        <taxon>Bionectriaceae</taxon>
        <taxon>Clonostachys</taxon>
    </lineage>
</organism>
<feature type="transmembrane region" description="Helical" evidence="8">
    <location>
        <begin position="197"/>
        <end position="216"/>
    </location>
</feature>
<feature type="transmembrane region" description="Helical" evidence="8">
    <location>
        <begin position="391"/>
        <end position="412"/>
    </location>
</feature>
<gene>
    <name evidence="9" type="ORF">CBYS24578_00012212</name>
</gene>
<protein>
    <recommendedName>
        <fullName evidence="11">Vitamin H transporter</fullName>
    </recommendedName>
</protein>
<evidence type="ECO:0000313" key="9">
    <source>
        <dbReference type="EMBL" id="CAG9984452.1"/>
    </source>
</evidence>
<evidence type="ECO:0000256" key="3">
    <source>
        <dbReference type="ARBA" id="ARBA00022692"/>
    </source>
</evidence>
<keyword evidence="10" id="KW-1185">Reference proteome</keyword>
<dbReference type="Gene3D" id="1.20.1250.20">
    <property type="entry name" value="MFS general substrate transporter like domains"/>
    <property type="match status" value="1"/>
</dbReference>
<reference evidence="9 10" key="2">
    <citation type="submission" date="2021-10" db="EMBL/GenBank/DDBJ databases">
        <authorList>
            <person name="Piombo E."/>
        </authorList>
    </citation>
    <scope>NUCLEOTIDE SEQUENCE [LARGE SCALE GENOMIC DNA]</scope>
</reference>
<evidence type="ECO:0000256" key="6">
    <source>
        <dbReference type="ARBA" id="ARBA00037968"/>
    </source>
</evidence>
<dbReference type="InterPro" id="IPR011701">
    <property type="entry name" value="MFS"/>
</dbReference>
<dbReference type="GO" id="GO:0016020">
    <property type="term" value="C:membrane"/>
    <property type="evidence" value="ECO:0007669"/>
    <property type="project" value="UniProtKB-SubCell"/>
</dbReference>
<dbReference type="AlphaFoldDB" id="A0A9N9UF04"/>
<dbReference type="PANTHER" id="PTHR43791">
    <property type="entry name" value="PERMEASE-RELATED"/>
    <property type="match status" value="1"/>
</dbReference>